<keyword evidence="6" id="KW-0326">Glycosidase</keyword>
<evidence type="ECO:0000313" key="7">
    <source>
        <dbReference type="EMBL" id="CAD1819191.1"/>
    </source>
</evidence>
<name>A0A6V7NKR7_ANACO</name>
<keyword evidence="6" id="KW-0378">Hydrolase</keyword>
<dbReference type="GO" id="GO:0016161">
    <property type="term" value="F:beta-amylase activity"/>
    <property type="evidence" value="ECO:0007669"/>
    <property type="project" value="UniProtKB-EC"/>
</dbReference>
<proteinExistence type="inferred from homology"/>
<evidence type="ECO:0000256" key="2">
    <source>
        <dbReference type="ARBA" id="ARBA00005652"/>
    </source>
</evidence>
<gene>
    <name evidence="7" type="ORF">CB5_LOCUS2402</name>
</gene>
<comment type="catalytic activity">
    <reaction evidence="1 6">
        <text>Hydrolysis of (1-&gt;4)-alpha-D-glucosidic linkages in polysaccharides so as to remove successive maltose units from the non-reducing ends of the chains.</text>
        <dbReference type="EC" id="3.2.1.2"/>
    </reaction>
</comment>
<organism evidence="7">
    <name type="scientific">Ananas comosus var. bracteatus</name>
    <name type="common">red pineapple</name>
    <dbReference type="NCBI Taxonomy" id="296719"/>
    <lineage>
        <taxon>Eukaryota</taxon>
        <taxon>Viridiplantae</taxon>
        <taxon>Streptophyta</taxon>
        <taxon>Embryophyta</taxon>
        <taxon>Tracheophyta</taxon>
        <taxon>Spermatophyta</taxon>
        <taxon>Magnoliopsida</taxon>
        <taxon>Liliopsida</taxon>
        <taxon>Poales</taxon>
        <taxon>Bromeliaceae</taxon>
        <taxon>Bromelioideae</taxon>
        <taxon>Ananas</taxon>
    </lineage>
</organism>
<dbReference type="Pfam" id="PF01373">
    <property type="entry name" value="Glyco_hydro_14"/>
    <property type="match status" value="1"/>
</dbReference>
<evidence type="ECO:0000256" key="4">
    <source>
        <dbReference type="ARBA" id="ARBA00023277"/>
    </source>
</evidence>
<reference evidence="7" key="1">
    <citation type="submission" date="2020-07" db="EMBL/GenBank/DDBJ databases">
        <authorList>
            <person name="Lin J."/>
        </authorList>
    </citation>
    <scope>NUCLEOTIDE SEQUENCE</scope>
</reference>
<dbReference type="InterPro" id="IPR001371">
    <property type="entry name" value="Glyco_hydro_14B_pln"/>
</dbReference>
<dbReference type="GO" id="GO:0000272">
    <property type="term" value="P:polysaccharide catabolic process"/>
    <property type="evidence" value="ECO:0007669"/>
    <property type="project" value="UniProtKB-KW"/>
</dbReference>
<dbReference type="PANTHER" id="PTHR31352">
    <property type="entry name" value="BETA-AMYLASE 1, CHLOROPLASTIC"/>
    <property type="match status" value="1"/>
</dbReference>
<keyword evidence="5 6" id="KW-0624">Polysaccharide degradation</keyword>
<comment type="similarity">
    <text evidence="2 6">Belongs to the glycosyl hydrolase 14 family.</text>
</comment>
<evidence type="ECO:0000256" key="3">
    <source>
        <dbReference type="ARBA" id="ARBA00012594"/>
    </source>
</evidence>
<keyword evidence="4 6" id="KW-0119">Carbohydrate metabolism</keyword>
<dbReference type="SUPFAM" id="SSF51445">
    <property type="entry name" value="(Trans)glycosidases"/>
    <property type="match status" value="1"/>
</dbReference>
<dbReference type="Gene3D" id="3.20.20.80">
    <property type="entry name" value="Glycosidases"/>
    <property type="match status" value="1"/>
</dbReference>
<protein>
    <recommendedName>
        <fullName evidence="3 6">Beta-amylase</fullName>
        <ecNumber evidence="3 6">3.2.1.2</ecNumber>
    </recommendedName>
</protein>
<dbReference type="EC" id="3.2.1.2" evidence="3 6"/>
<dbReference type="EMBL" id="LR862139">
    <property type="protein sequence ID" value="CAD1819191.1"/>
    <property type="molecule type" value="Genomic_DNA"/>
</dbReference>
<accession>A0A6V7NKR7</accession>
<dbReference type="PRINTS" id="PR00842">
    <property type="entry name" value="GLHYDLASE14B"/>
</dbReference>
<evidence type="ECO:0000256" key="6">
    <source>
        <dbReference type="RuleBase" id="RU000509"/>
    </source>
</evidence>
<dbReference type="InterPro" id="IPR017853">
    <property type="entry name" value="GH"/>
</dbReference>
<evidence type="ECO:0000256" key="5">
    <source>
        <dbReference type="ARBA" id="ARBA00023326"/>
    </source>
</evidence>
<dbReference type="PANTHER" id="PTHR31352:SF40">
    <property type="entry name" value="BETA-AMYLASE 6"/>
    <property type="match status" value="1"/>
</dbReference>
<sequence>MLKRHEAILNFTCVEMRNSEQSENAKSAPEELVQQVLSAAWREGIEAACENALNRYDRMAYNQILKNARPNGVNRNGPPKLRISAMTYLRLSDELLKPKNFRIFKIFVRKMHADQDYCPDPQKYFKPIKPLERSKPKIPIEKILEASEMLKPYPFDPETDMSVGGDIADFINGIFDKIFYKITSILN</sequence>
<dbReference type="InterPro" id="IPR001554">
    <property type="entry name" value="Glyco_hydro_14"/>
</dbReference>
<dbReference type="AlphaFoldDB" id="A0A6V7NKR7"/>
<evidence type="ECO:0000256" key="1">
    <source>
        <dbReference type="ARBA" id="ARBA00000546"/>
    </source>
</evidence>